<protein>
    <submittedName>
        <fullName evidence="2">HNH endonuclease</fullName>
    </submittedName>
</protein>
<accession>A0ABX4Q474</accession>
<organism evidence="2 3">
    <name type="scientific">Pseudomonas baetica</name>
    <dbReference type="NCBI Taxonomy" id="674054"/>
    <lineage>
        <taxon>Bacteria</taxon>
        <taxon>Pseudomonadati</taxon>
        <taxon>Pseudomonadota</taxon>
        <taxon>Gammaproteobacteria</taxon>
        <taxon>Pseudomonadales</taxon>
        <taxon>Pseudomonadaceae</taxon>
        <taxon>Pseudomonas</taxon>
    </lineage>
</organism>
<reference evidence="2 3" key="1">
    <citation type="submission" date="2017-11" db="EMBL/GenBank/DDBJ databases">
        <title>Genome sequencing of a diverse group of Pseudomonas species.</title>
        <authorList>
            <person name="Loper J."/>
        </authorList>
    </citation>
    <scope>NUCLEOTIDE SEQUENCE [LARGE SCALE GENOMIC DNA]</scope>
    <source>
        <strain evidence="2 3">LMG 25716</strain>
    </source>
</reference>
<name>A0ABX4Q474_9PSED</name>
<evidence type="ECO:0000259" key="1">
    <source>
        <dbReference type="Pfam" id="PF13391"/>
    </source>
</evidence>
<dbReference type="InterPro" id="IPR003615">
    <property type="entry name" value="HNH_nuc"/>
</dbReference>
<dbReference type="GO" id="GO:0004519">
    <property type="term" value="F:endonuclease activity"/>
    <property type="evidence" value="ECO:0007669"/>
    <property type="project" value="UniProtKB-KW"/>
</dbReference>
<keyword evidence="2" id="KW-0540">Nuclease</keyword>
<dbReference type="Pfam" id="PF13391">
    <property type="entry name" value="HNH_2"/>
    <property type="match status" value="1"/>
</dbReference>
<keyword evidence="3" id="KW-1185">Reference proteome</keyword>
<keyword evidence="2" id="KW-0378">Hydrolase</keyword>
<gene>
    <name evidence="2" type="ORF">ATI02_4550</name>
</gene>
<dbReference type="RefSeq" id="WP_100847419.1">
    <property type="nucleotide sequence ID" value="NZ_PHHE01000001.1"/>
</dbReference>
<evidence type="ECO:0000313" key="3">
    <source>
        <dbReference type="Proteomes" id="UP000232455"/>
    </source>
</evidence>
<comment type="caution">
    <text evidence="2">The sequence shown here is derived from an EMBL/GenBank/DDBJ whole genome shotgun (WGS) entry which is preliminary data.</text>
</comment>
<proteinExistence type="predicted"/>
<evidence type="ECO:0000313" key="2">
    <source>
        <dbReference type="EMBL" id="PKA71566.1"/>
    </source>
</evidence>
<dbReference type="Proteomes" id="UP000232455">
    <property type="component" value="Unassembled WGS sequence"/>
</dbReference>
<keyword evidence="2" id="KW-0255">Endonuclease</keyword>
<dbReference type="EMBL" id="PHHE01000001">
    <property type="protein sequence ID" value="PKA71566.1"/>
    <property type="molecule type" value="Genomic_DNA"/>
</dbReference>
<feature type="domain" description="HNH nuclease" evidence="1">
    <location>
        <begin position="270"/>
        <end position="325"/>
    </location>
</feature>
<sequence length="390" mass="43253">MKIHKRSSNGRGEYELAGAVDGYSTTMLVGKQLVIDAGPELGKIPTNIALKKQGGKPRLRRLSNTGIHIQRQLEALLLMPKSIREESQLLGGQPVIIAERYILSSVEIKSVLVLDDQVILKLGGIDCVNDSVSQEIDFSNRISQIMHLYQKVGSLPPRVAQALRAHHANIQTGSVISSVTERLVLDVIRATEEAAKDSDAVLISGEDPVPLLLDMLRSQPMVEAPPLDEIDPTDIEIRRRVADRWRLQKDRGPASTQFRRDVRRAYDSGCLFCGLKLPTSESVRIAGVDAAHIIPWSQYEADVVVNGLCLCKLHHWAFDQYLLALRFDGIGYEVVITELAKIAFADSPVVMQSFEAVAGPIPLSRLPANKLEWPSPKLLSQLYEDMRVDF</sequence>
<dbReference type="CDD" id="cd00085">
    <property type="entry name" value="HNHc"/>
    <property type="match status" value="1"/>
</dbReference>